<reference evidence="1 2" key="1">
    <citation type="submission" date="2020-08" db="EMBL/GenBank/DDBJ databases">
        <title>Genomic Encyclopedia of Type Strains, Phase IV (KMG-IV): sequencing the most valuable type-strain genomes for metagenomic binning, comparative biology and taxonomic classification.</title>
        <authorList>
            <person name="Goeker M."/>
        </authorList>
    </citation>
    <scope>NUCLEOTIDE SEQUENCE [LARGE SCALE GENOMIC DNA]</scope>
    <source>
        <strain evidence="1 2">DSM 11275</strain>
    </source>
</reference>
<accession>A0A7W8FEV8</accession>
<dbReference type="EMBL" id="JACHGO010000006">
    <property type="protein sequence ID" value="MBB5144199.1"/>
    <property type="molecule type" value="Genomic_DNA"/>
</dbReference>
<evidence type="ECO:0000313" key="1">
    <source>
        <dbReference type="EMBL" id="MBB5144199.1"/>
    </source>
</evidence>
<comment type="caution">
    <text evidence="1">The sequence shown here is derived from an EMBL/GenBank/DDBJ whole genome shotgun (WGS) entry which is preliminary data.</text>
</comment>
<name>A0A7W8FEV8_9BACT</name>
<gene>
    <name evidence="1" type="ORF">HNQ38_002307</name>
</gene>
<evidence type="ECO:0000313" key="2">
    <source>
        <dbReference type="Proteomes" id="UP000539075"/>
    </source>
</evidence>
<keyword evidence="2" id="KW-1185">Reference proteome</keyword>
<sequence>MVRHLFYSFCRWIDAVRFGWQKTDDSCCIVRTRAVTARYCAVRRNLCHSLFKVLIC</sequence>
<dbReference type="Proteomes" id="UP000539075">
    <property type="component" value="Unassembled WGS sequence"/>
</dbReference>
<dbReference type="AlphaFoldDB" id="A0A7W8FEV8"/>
<protein>
    <submittedName>
        <fullName evidence="1">Uncharacterized protein</fullName>
    </submittedName>
</protein>
<organism evidence="1 2">
    <name type="scientific">Desulfovibrio intestinalis</name>
    <dbReference type="NCBI Taxonomy" id="58621"/>
    <lineage>
        <taxon>Bacteria</taxon>
        <taxon>Pseudomonadati</taxon>
        <taxon>Thermodesulfobacteriota</taxon>
        <taxon>Desulfovibrionia</taxon>
        <taxon>Desulfovibrionales</taxon>
        <taxon>Desulfovibrionaceae</taxon>
        <taxon>Desulfovibrio</taxon>
    </lineage>
</organism>
<proteinExistence type="predicted"/>